<dbReference type="EMBL" id="BSUN01000001">
    <property type="protein sequence ID" value="GMA35290.1"/>
    <property type="molecule type" value="Genomic_DNA"/>
</dbReference>
<keyword evidence="3" id="KW-1185">Reference proteome</keyword>
<feature type="region of interest" description="Disordered" evidence="1">
    <location>
        <begin position="71"/>
        <end position="105"/>
    </location>
</feature>
<proteinExistence type="predicted"/>
<name>A0ABQ6IBX8_9MICO</name>
<sequence>MPAMAPASTFSPYGRSFSSSTTAIEMPVAATAGRVRRAGTSTAMNISGTMNPICHAAGMTGPRIAPAAVPRIHTPVNGPETPRMNQRRRTGSGHASWVSTDTAAD</sequence>
<protein>
    <submittedName>
        <fullName evidence="2">Uncharacterized protein</fullName>
    </submittedName>
</protein>
<organism evidence="2 3">
    <name type="scientific">Demequina litorisediminis</name>
    <dbReference type="NCBI Taxonomy" id="1849022"/>
    <lineage>
        <taxon>Bacteria</taxon>
        <taxon>Bacillati</taxon>
        <taxon>Actinomycetota</taxon>
        <taxon>Actinomycetes</taxon>
        <taxon>Micrococcales</taxon>
        <taxon>Demequinaceae</taxon>
        <taxon>Demequina</taxon>
    </lineage>
</organism>
<gene>
    <name evidence="2" type="ORF">GCM10025876_14940</name>
</gene>
<accession>A0ABQ6IBX8</accession>
<comment type="caution">
    <text evidence="2">The sequence shown here is derived from an EMBL/GenBank/DDBJ whole genome shotgun (WGS) entry which is preliminary data.</text>
</comment>
<reference evidence="3" key="1">
    <citation type="journal article" date="2019" name="Int. J. Syst. Evol. Microbiol.">
        <title>The Global Catalogue of Microorganisms (GCM) 10K type strain sequencing project: providing services to taxonomists for standard genome sequencing and annotation.</title>
        <authorList>
            <consortium name="The Broad Institute Genomics Platform"/>
            <consortium name="The Broad Institute Genome Sequencing Center for Infectious Disease"/>
            <person name="Wu L."/>
            <person name="Ma J."/>
        </authorList>
    </citation>
    <scope>NUCLEOTIDE SEQUENCE [LARGE SCALE GENOMIC DNA]</scope>
    <source>
        <strain evidence="3">NBRC 112299</strain>
    </source>
</reference>
<evidence type="ECO:0000313" key="3">
    <source>
        <dbReference type="Proteomes" id="UP001157125"/>
    </source>
</evidence>
<evidence type="ECO:0000256" key="1">
    <source>
        <dbReference type="SAM" id="MobiDB-lite"/>
    </source>
</evidence>
<evidence type="ECO:0000313" key="2">
    <source>
        <dbReference type="EMBL" id="GMA35290.1"/>
    </source>
</evidence>
<dbReference type="Proteomes" id="UP001157125">
    <property type="component" value="Unassembled WGS sequence"/>
</dbReference>